<accession>A0A540VCL8</accession>
<proteinExistence type="predicted"/>
<dbReference type="InParanoid" id="A0A540VCL8"/>
<dbReference type="OrthoDB" id="166437at2"/>
<evidence type="ECO:0000313" key="4">
    <source>
        <dbReference type="Proteomes" id="UP000317371"/>
    </source>
</evidence>
<dbReference type="PROSITE" id="PS50110">
    <property type="entry name" value="RESPONSE_REGULATORY"/>
    <property type="match status" value="1"/>
</dbReference>
<comment type="caution">
    <text evidence="3">The sequence shown here is derived from an EMBL/GenBank/DDBJ whole genome shotgun (WGS) entry which is preliminary data.</text>
</comment>
<dbReference type="Gene3D" id="3.40.50.2300">
    <property type="match status" value="1"/>
</dbReference>
<sequence>MAGAAISLLLLEPDRPTRHLYTRELGRSYRVIPVERLPEALQVLSTQEVHVAVLEPGTFGDELWRRLGTLRAQRPGGLPPVIICSAIDERSQAYRAGVSAYLIKPVSPQRLAAEVARWLAEAGFHGGRSDADRTEGE</sequence>
<name>A0A540VCL8_9CHLR</name>
<dbReference type="EMBL" id="VIGC01000023">
    <property type="protein sequence ID" value="TQE94515.1"/>
    <property type="molecule type" value="Genomic_DNA"/>
</dbReference>
<organism evidence="3 4">
    <name type="scientific">Litorilinea aerophila</name>
    <dbReference type="NCBI Taxonomy" id="1204385"/>
    <lineage>
        <taxon>Bacteria</taxon>
        <taxon>Bacillati</taxon>
        <taxon>Chloroflexota</taxon>
        <taxon>Caldilineae</taxon>
        <taxon>Caldilineales</taxon>
        <taxon>Caldilineaceae</taxon>
        <taxon>Litorilinea</taxon>
    </lineage>
</organism>
<dbReference type="GO" id="GO:0000160">
    <property type="term" value="P:phosphorelay signal transduction system"/>
    <property type="evidence" value="ECO:0007669"/>
    <property type="project" value="InterPro"/>
</dbReference>
<dbReference type="RefSeq" id="WP_141611262.1">
    <property type="nucleotide sequence ID" value="NZ_VIGC02000023.1"/>
</dbReference>
<evidence type="ECO:0000313" key="3">
    <source>
        <dbReference type="EMBL" id="TQE94515.1"/>
    </source>
</evidence>
<feature type="domain" description="Response regulatory" evidence="2">
    <location>
        <begin position="7"/>
        <end position="119"/>
    </location>
</feature>
<evidence type="ECO:0000259" key="2">
    <source>
        <dbReference type="PROSITE" id="PS50110"/>
    </source>
</evidence>
<gene>
    <name evidence="3" type="ORF">FKZ61_16580</name>
</gene>
<dbReference type="Proteomes" id="UP000317371">
    <property type="component" value="Unassembled WGS sequence"/>
</dbReference>
<comment type="caution">
    <text evidence="1">Lacks conserved residue(s) required for the propagation of feature annotation.</text>
</comment>
<reference evidence="3 4" key="1">
    <citation type="submission" date="2019-06" db="EMBL/GenBank/DDBJ databases">
        <title>Genome sequence of Litorilinea aerophila BAA-2444.</title>
        <authorList>
            <person name="Maclea K.S."/>
            <person name="Maurais E.G."/>
            <person name="Iannazzi L.C."/>
        </authorList>
    </citation>
    <scope>NUCLEOTIDE SEQUENCE [LARGE SCALE GENOMIC DNA]</scope>
    <source>
        <strain evidence="3 4">ATCC BAA-2444</strain>
    </source>
</reference>
<dbReference type="InterPro" id="IPR001789">
    <property type="entry name" value="Sig_transdc_resp-reg_receiver"/>
</dbReference>
<evidence type="ECO:0000256" key="1">
    <source>
        <dbReference type="PROSITE-ProRule" id="PRU00169"/>
    </source>
</evidence>
<dbReference type="InterPro" id="IPR011006">
    <property type="entry name" value="CheY-like_superfamily"/>
</dbReference>
<dbReference type="SMART" id="SM00448">
    <property type="entry name" value="REC"/>
    <property type="match status" value="1"/>
</dbReference>
<keyword evidence="4" id="KW-1185">Reference proteome</keyword>
<dbReference type="AlphaFoldDB" id="A0A540VCL8"/>
<protein>
    <submittedName>
        <fullName evidence="3">Response regulator</fullName>
    </submittedName>
</protein>
<dbReference type="SUPFAM" id="SSF52172">
    <property type="entry name" value="CheY-like"/>
    <property type="match status" value="1"/>
</dbReference>